<keyword evidence="1" id="KW-0472">Membrane</keyword>
<sequence>MTMPKNILIFSDGTGQAGGLLPDERRSNVYKLFRATRCGPDSAINPDQQVAFYDAGLGSASDADDIKIGPLRRMYNVLSQATGLGITKNIVDCYTFILQSWEPGDRIFLFGFSRGAYTARCVGGVLGLCGVPTTMEDGKTPFYRDPKTAREVANEAIKNVYQHGAGRRDNQLDAQRRELAAKFRSKYKSADAEAQANVVPYFIGVWDTVGALGVNAIQQAIIIIVAAIVVLGLGALVWALMPWPINPFTWLFSVFAFCAVAGVAWYVATHLKWATGLSDPWWKTIHLTGWRMKFYDTFLNPRVAFAKHALSIDENRAKFERVPWTPQSTDVAGKADAWFEQVWFAGVHSDIGGSYLETESRLSDIALAWMVDRATNVPNPITVDQTWLHLYPSSAGIQHDEIKSGWLPWKSCVRPIPPNAPIHPSVLARFKLPGVIHYDETKPYRPEGLRNHEAVKSFYLGEAQAKLDADAPVAKL</sequence>
<dbReference type="InterPro" id="IPR018712">
    <property type="entry name" value="Tle1-like_cat"/>
</dbReference>
<evidence type="ECO:0000259" key="2">
    <source>
        <dbReference type="Pfam" id="PF09994"/>
    </source>
</evidence>
<proteinExistence type="predicted"/>
<feature type="transmembrane region" description="Helical" evidence="1">
    <location>
        <begin position="220"/>
        <end position="241"/>
    </location>
</feature>
<keyword evidence="1" id="KW-0812">Transmembrane</keyword>
<protein>
    <submittedName>
        <fullName evidence="3">DUF2235 domain-containing protein</fullName>
    </submittedName>
</protein>
<accession>A0A4D7DQ22</accession>
<dbReference type="AlphaFoldDB" id="A0A4D7DQ22"/>
<evidence type="ECO:0000313" key="3">
    <source>
        <dbReference type="EMBL" id="QCI98711.1"/>
    </source>
</evidence>
<dbReference type="PANTHER" id="PTHR33840">
    <property type="match status" value="1"/>
</dbReference>
<dbReference type="OrthoDB" id="4378831at2"/>
<dbReference type="PANTHER" id="PTHR33840:SF1">
    <property type="entry name" value="TLE1 PHOSPHOLIPASE DOMAIN-CONTAINING PROTEIN"/>
    <property type="match status" value="1"/>
</dbReference>
<evidence type="ECO:0000313" key="4">
    <source>
        <dbReference type="Proteomes" id="UP000298545"/>
    </source>
</evidence>
<name>A0A4D7DQ22_9HYPH</name>
<dbReference type="Pfam" id="PF09994">
    <property type="entry name" value="T6SS_Tle1-like_cat"/>
    <property type="match status" value="2"/>
</dbReference>
<feature type="domain" description="T6SS Phospholipase effector Tle1-like catalytic" evidence="2">
    <location>
        <begin position="289"/>
        <end position="372"/>
    </location>
</feature>
<feature type="domain" description="T6SS Phospholipase effector Tle1-like catalytic" evidence="2">
    <location>
        <begin position="5"/>
        <end position="216"/>
    </location>
</feature>
<evidence type="ECO:0000256" key="1">
    <source>
        <dbReference type="SAM" id="Phobius"/>
    </source>
</evidence>
<dbReference type="Proteomes" id="UP000298545">
    <property type="component" value="Chromosome circular"/>
</dbReference>
<gene>
    <name evidence="3" type="ORF">CFBP5473_12880</name>
</gene>
<organism evidence="3 4">
    <name type="scientific">Agrobacterium larrymoorei</name>
    <dbReference type="NCBI Taxonomy" id="160699"/>
    <lineage>
        <taxon>Bacteria</taxon>
        <taxon>Pseudomonadati</taxon>
        <taxon>Pseudomonadota</taxon>
        <taxon>Alphaproteobacteria</taxon>
        <taxon>Hyphomicrobiales</taxon>
        <taxon>Rhizobiaceae</taxon>
        <taxon>Rhizobium/Agrobacterium group</taxon>
        <taxon>Agrobacterium</taxon>
    </lineage>
</organism>
<dbReference type="EMBL" id="CP039691">
    <property type="protein sequence ID" value="QCI98711.1"/>
    <property type="molecule type" value="Genomic_DNA"/>
</dbReference>
<reference evidence="3 4" key="1">
    <citation type="submission" date="2019-04" db="EMBL/GenBank/DDBJ databases">
        <title>Complete genome sequence of Agrobacterium larrymoorei CFBP5473.</title>
        <authorList>
            <person name="Haryono M."/>
            <person name="Chou L."/>
            <person name="Lin Y.-C."/>
            <person name="Lai E.-M."/>
            <person name="Kuo C.-H."/>
        </authorList>
    </citation>
    <scope>NUCLEOTIDE SEQUENCE [LARGE SCALE GENOMIC DNA]</scope>
    <source>
        <strain evidence="3 4">CFBP5473</strain>
    </source>
</reference>
<dbReference type="KEGG" id="alf:CFBP5473_12880"/>
<feature type="transmembrane region" description="Helical" evidence="1">
    <location>
        <begin position="247"/>
        <end position="268"/>
    </location>
</feature>
<keyword evidence="1" id="KW-1133">Transmembrane helix</keyword>